<dbReference type="Proteomes" id="UP000805649">
    <property type="component" value="Unassembled WGS sequence"/>
</dbReference>
<dbReference type="EMBL" id="VUJX02000006">
    <property type="protein sequence ID" value="KAL0935533.1"/>
    <property type="molecule type" value="Genomic_DNA"/>
</dbReference>
<evidence type="ECO:0000313" key="1">
    <source>
        <dbReference type="EMBL" id="KAL0935533.1"/>
    </source>
</evidence>
<keyword evidence="2" id="KW-1185">Reference proteome</keyword>
<protein>
    <submittedName>
        <fullName evidence="1">Uncharacterized protein</fullName>
    </submittedName>
</protein>
<reference evidence="1 2" key="1">
    <citation type="journal article" date="2020" name="Phytopathology">
        <title>Genome Sequence Resources of Colletotrichum truncatum, C. plurivorum, C. musicola, and C. sojae: Four Species Pathogenic to Soybean (Glycine max).</title>
        <authorList>
            <person name="Rogerio F."/>
            <person name="Boufleur T.R."/>
            <person name="Ciampi-Guillardi M."/>
            <person name="Sukno S.A."/>
            <person name="Thon M.R."/>
            <person name="Massola Junior N.S."/>
            <person name="Baroncelli R."/>
        </authorList>
    </citation>
    <scope>NUCLEOTIDE SEQUENCE [LARGE SCALE GENOMIC DNA]</scope>
    <source>
        <strain evidence="1 2">CMES1059</strain>
    </source>
</reference>
<comment type="caution">
    <text evidence="1">The sequence shown here is derived from an EMBL/GenBank/DDBJ whole genome shotgun (WGS) entry which is preliminary data.</text>
</comment>
<sequence length="731" mass="84328">MQSTSENFIDCAHLSRPDDGNFPDRKRLIVCCDGTWNNSNTSGATVPSNVSRLSAAVAHKCCTGMAQVVFYHRGAGTEESKTAKFLGGLLGLGVRQDIVDCYRFICDNYNPGDEIIILGFSRGAFTARSIASMVCSLGFLNRTGLKHVGDIYEDYQSFQDWTSEWIYDPKKHLRAFTIEQLEKKIKKEFMDKMEKIEKRLESQVDESEELKRQTGEEFAKLYASYGKRLTQDALEQQLEADKWDLFKRMTRMKKENGTMQFRRMAKAYRGQLSEARLRFYGMCLTRLSSMQAQTTFEAVEGSVKAVGVWDTVGSLGVPRMPWCFWRGNRSPSELRFTSLDIHPNVDHAFHALALDEWRTPFEPTLWNIGSKNTNTQLRQVWFPGSHTNVGGGSESQQISKIALAWMADQLTSIGVEFSKKEMKRIFRSLPSQVDVRPWGLGKINNPENLATTLPDTAWNLLSFPYRVVTKEWTERCVRKPGLYISDDRKKYLKNTKEFVHPSVRVRYLYHGLGLDDTGEWQCKALSGRGWQLMFEKSPPKAEVIRPSRDPKIVDQYKTTAGSVTAVYAQYPREYQPEEMLVKVEQPLESDLRKLEAPKNTWTWRLHHNDRQLVLPEEHIGMWERMYIDINDDMVRWQQMTMEEKKKRWTKGDHIRELATESVAYALKRVDHIVKTAFGTLLGMPLEKYLPKGYPSEHGYHDFVSWQRGLDPQDSCVARRASIELDEGYIHE</sequence>
<proteinExistence type="predicted"/>
<name>A0ACC3YUD0_COLTU</name>
<accession>A0ACC3YUD0</accession>
<gene>
    <name evidence="1" type="ORF">CTRU02_210124</name>
</gene>
<organism evidence="1 2">
    <name type="scientific">Colletotrichum truncatum</name>
    <name type="common">Anthracnose fungus</name>
    <name type="synonym">Colletotrichum capsici</name>
    <dbReference type="NCBI Taxonomy" id="5467"/>
    <lineage>
        <taxon>Eukaryota</taxon>
        <taxon>Fungi</taxon>
        <taxon>Dikarya</taxon>
        <taxon>Ascomycota</taxon>
        <taxon>Pezizomycotina</taxon>
        <taxon>Sordariomycetes</taxon>
        <taxon>Hypocreomycetidae</taxon>
        <taxon>Glomerellales</taxon>
        <taxon>Glomerellaceae</taxon>
        <taxon>Colletotrichum</taxon>
        <taxon>Colletotrichum truncatum species complex</taxon>
    </lineage>
</organism>
<evidence type="ECO:0000313" key="2">
    <source>
        <dbReference type="Proteomes" id="UP000805649"/>
    </source>
</evidence>